<evidence type="ECO:0000313" key="2">
    <source>
        <dbReference type="EMBL" id="OAR01107.1"/>
    </source>
</evidence>
<organism evidence="2 3">
    <name type="scientific">Cordyceps confragosa</name>
    <name type="common">Lecanicillium lecanii</name>
    <dbReference type="NCBI Taxonomy" id="2714763"/>
    <lineage>
        <taxon>Eukaryota</taxon>
        <taxon>Fungi</taxon>
        <taxon>Dikarya</taxon>
        <taxon>Ascomycota</taxon>
        <taxon>Pezizomycotina</taxon>
        <taxon>Sordariomycetes</taxon>
        <taxon>Hypocreomycetidae</taxon>
        <taxon>Hypocreales</taxon>
        <taxon>Cordycipitaceae</taxon>
        <taxon>Akanthomyces</taxon>
    </lineage>
</organism>
<evidence type="ECO:0000313" key="3">
    <source>
        <dbReference type="Proteomes" id="UP000243081"/>
    </source>
</evidence>
<dbReference type="Pfam" id="PF01636">
    <property type="entry name" value="APH"/>
    <property type="match status" value="1"/>
</dbReference>
<proteinExistence type="predicted"/>
<name>A0A179IEN9_CORDF</name>
<evidence type="ECO:0000259" key="1">
    <source>
        <dbReference type="Pfam" id="PF01636"/>
    </source>
</evidence>
<dbReference type="InterPro" id="IPR011009">
    <property type="entry name" value="Kinase-like_dom_sf"/>
</dbReference>
<dbReference type="InterPro" id="IPR051678">
    <property type="entry name" value="AGP_Transferase"/>
</dbReference>
<reference evidence="2 3" key="1">
    <citation type="submission" date="2016-03" db="EMBL/GenBank/DDBJ databases">
        <title>Fine-scale spatial genetic structure of a fungal parasite of coffee scale insects.</title>
        <authorList>
            <person name="Jackson D."/>
            <person name="Zemenick K.A."/>
            <person name="Malloure B."/>
            <person name="Quandt C.A."/>
            <person name="James T.Y."/>
        </authorList>
    </citation>
    <scope>NUCLEOTIDE SEQUENCE [LARGE SCALE GENOMIC DNA]</scope>
    <source>
        <strain evidence="2 3">UM487</strain>
    </source>
</reference>
<gene>
    <name evidence="2" type="ORF">LLEC1_05653</name>
</gene>
<dbReference type="AlphaFoldDB" id="A0A179IEN9"/>
<dbReference type="Gene3D" id="3.90.1200.10">
    <property type="match status" value="1"/>
</dbReference>
<dbReference type="PANTHER" id="PTHR21310">
    <property type="entry name" value="AMINOGLYCOSIDE PHOSPHOTRANSFERASE-RELATED-RELATED"/>
    <property type="match status" value="1"/>
</dbReference>
<accession>A0A179IEN9</accession>
<dbReference type="EMBL" id="LUKN01001371">
    <property type="protein sequence ID" value="OAR01107.1"/>
    <property type="molecule type" value="Genomic_DNA"/>
</dbReference>
<dbReference type="SUPFAM" id="SSF56112">
    <property type="entry name" value="Protein kinase-like (PK-like)"/>
    <property type="match status" value="1"/>
</dbReference>
<dbReference type="Proteomes" id="UP000243081">
    <property type="component" value="Unassembled WGS sequence"/>
</dbReference>
<comment type="caution">
    <text evidence="2">The sequence shown here is derived from an EMBL/GenBank/DDBJ whole genome shotgun (WGS) entry which is preliminary data.</text>
</comment>
<sequence length="456" mass="51946">MLGLDVIRALLSVWTSATSFLLNFWRRVTYETEAVAIDRPVDKFPASPQAIKEAADAFVQSLQTSAVEALASRYNENKACKVLRRLHGSFNVCYFVEFEDGARKTIRIPITPRLHTPWEKLQSEVATLNYLRAQTSIPVPTVCAFGKDAVLTSDATQNQMFLISEYIAGVSLMPDQLANADEITRKRFFLQLFDYLAQLRSLEFQKIGSLMPGISQSPWVGNIISFSSNSLRIQLPSFISARDYMASQYNILRQHISSPVADLSESDSRYELFALHALQGRFESYSLDPELLDDGPFVLHHADLHLCNILVDADLNIQGIIDWEFVNTVPLRLFTPPLWAIHQEPGLDKLSYSFFMELFAAAHEDSRFERLFCEWYGKGEFNEAFHLARMIRHPTAMAEVFAEGFAKKLFANNIEEAEAEFFSQNPEAAIEATRLATQNSRWTQHLKDTGWYELEK</sequence>
<dbReference type="OMA" id="ARDYMAS"/>
<dbReference type="OrthoDB" id="4866437at2759"/>
<protein>
    <recommendedName>
        <fullName evidence="1">Aminoglycoside phosphotransferase domain-containing protein</fullName>
    </recommendedName>
</protein>
<dbReference type="InterPro" id="IPR002575">
    <property type="entry name" value="Aminoglycoside_PTrfase"/>
</dbReference>
<dbReference type="PANTHER" id="PTHR21310:SF37">
    <property type="entry name" value="AMINOGLYCOSIDE PHOSPHOTRANSFERASE DOMAIN-CONTAINING PROTEIN"/>
    <property type="match status" value="1"/>
</dbReference>
<keyword evidence="3" id="KW-1185">Reference proteome</keyword>
<feature type="domain" description="Aminoglycoside phosphotransferase" evidence="1">
    <location>
        <begin position="116"/>
        <end position="326"/>
    </location>
</feature>